<organism evidence="3 4">
    <name type="scientific">Bacteroides helcogenes (strain ATCC 35417 / DSM 20613 / JCM 6297 / CCUG 15421 / P 36-108)</name>
    <dbReference type="NCBI Taxonomy" id="693979"/>
    <lineage>
        <taxon>Bacteria</taxon>
        <taxon>Pseudomonadati</taxon>
        <taxon>Bacteroidota</taxon>
        <taxon>Bacteroidia</taxon>
        <taxon>Bacteroidales</taxon>
        <taxon>Bacteroidaceae</taxon>
        <taxon>Bacteroides</taxon>
    </lineage>
</organism>
<evidence type="ECO:0000256" key="2">
    <source>
        <dbReference type="SAM" id="SignalP"/>
    </source>
</evidence>
<sequence length="210" mass="23564">MLKFDRILLCVLLLSLSLPVLAQKPEAKDILERTTRKFREAGGIKAVFTVRTSGGATTGTIRLKGDKFLLETDGVTTWFDGHTQWSYLSSGKEVNISEPTPEELQNINPYAFLSLDEQGYKLKLGKIDNVQDNSLYKMVFTATGRKQDLQCIILYVTKDSLYPVRVSMARRGGEAIVIIINSYQTGLAYPDGLFVFDKKDYPAAEIIDLR</sequence>
<proteinExistence type="predicted"/>
<evidence type="ECO:0000256" key="1">
    <source>
        <dbReference type="ARBA" id="ARBA00022729"/>
    </source>
</evidence>
<reference evidence="3 4" key="2">
    <citation type="journal article" date="2011" name="Stand. Genomic Sci.">
        <title>Complete genome sequence of Bacteroides helcogenes type strain (P 36-108).</title>
        <authorList>
            <person name="Pati A."/>
            <person name="Gronow S."/>
            <person name="Zeytun A."/>
            <person name="Lapidus A."/>
            <person name="Nolan M."/>
            <person name="Hammon N."/>
            <person name="Deshpande S."/>
            <person name="Cheng J.F."/>
            <person name="Tapia R."/>
            <person name="Han C."/>
            <person name="Goodwin L."/>
            <person name="Pitluck S."/>
            <person name="Liolios K."/>
            <person name="Pagani I."/>
            <person name="Ivanova N."/>
            <person name="Mavromatis K."/>
            <person name="Chen A."/>
            <person name="Palaniappan K."/>
            <person name="Land M."/>
            <person name="Hauser L."/>
            <person name="Chang Y.J."/>
            <person name="Jeffries C.D."/>
            <person name="Detter J.C."/>
            <person name="Brambilla E."/>
            <person name="Rohde M."/>
            <person name="Goker M."/>
            <person name="Woyke T."/>
            <person name="Bristow J."/>
            <person name="Eisen J.A."/>
            <person name="Markowitz V."/>
            <person name="Hugenholtz P."/>
            <person name="Kyrpides N.C."/>
            <person name="Klenk H.P."/>
            <person name="Lucas S."/>
        </authorList>
    </citation>
    <scope>NUCLEOTIDE SEQUENCE [LARGE SCALE GENOMIC DNA]</scope>
    <source>
        <strain evidence="4">ATCC 35417 / DSM 20613 / JCM 6297 / CCUG 15421 / P 36-108</strain>
    </source>
</reference>
<dbReference type="Gene3D" id="2.50.20.10">
    <property type="entry name" value="Lipoprotein localisation LolA/LolB/LppX"/>
    <property type="match status" value="1"/>
</dbReference>
<dbReference type="CDD" id="cd16325">
    <property type="entry name" value="LolA"/>
    <property type="match status" value="1"/>
</dbReference>
<protein>
    <recommendedName>
        <fullName evidence="5">Outer membrane lipoprotein carrier protein LolA</fullName>
    </recommendedName>
</protein>
<dbReference type="AlphaFoldDB" id="E6SVQ4"/>
<keyword evidence="4" id="KW-1185">Reference proteome</keyword>
<accession>E6SVQ4</accession>
<feature type="chain" id="PRO_5003211153" description="Outer membrane lipoprotein carrier protein LolA" evidence="2">
    <location>
        <begin position="23"/>
        <end position="210"/>
    </location>
</feature>
<dbReference type="SUPFAM" id="SSF89392">
    <property type="entry name" value="Prokaryotic lipoproteins and lipoprotein localization factors"/>
    <property type="match status" value="1"/>
</dbReference>
<name>E6SVQ4_BACT6</name>
<gene>
    <name evidence="3" type="ordered locus">Bache_1510</name>
</gene>
<dbReference type="InterPro" id="IPR029046">
    <property type="entry name" value="LolA/LolB/LppX"/>
</dbReference>
<dbReference type="STRING" id="693979.Bache_1510"/>
<evidence type="ECO:0000313" key="4">
    <source>
        <dbReference type="Proteomes" id="UP000008630"/>
    </source>
</evidence>
<evidence type="ECO:0008006" key="5">
    <source>
        <dbReference type="Google" id="ProtNLM"/>
    </source>
</evidence>
<dbReference type="InterPro" id="IPR004564">
    <property type="entry name" value="OM_lipoprot_carrier_LolA-like"/>
</dbReference>
<dbReference type="EMBL" id="CP002352">
    <property type="protein sequence ID" value="ADV43515.1"/>
    <property type="molecule type" value="Genomic_DNA"/>
</dbReference>
<feature type="signal peptide" evidence="2">
    <location>
        <begin position="1"/>
        <end position="22"/>
    </location>
</feature>
<dbReference type="PATRIC" id="fig|693979.3.peg.1600"/>
<dbReference type="OrthoDB" id="9810685at2"/>
<dbReference type="HOGENOM" id="CLU_105362_1_0_10"/>
<dbReference type="eggNOG" id="COG2834">
    <property type="taxonomic scope" value="Bacteria"/>
</dbReference>
<dbReference type="Pfam" id="PF16584">
    <property type="entry name" value="LolA_2"/>
    <property type="match status" value="1"/>
</dbReference>
<dbReference type="RefSeq" id="WP_013547109.1">
    <property type="nucleotide sequence ID" value="NC_014933.1"/>
</dbReference>
<reference key="1">
    <citation type="submission" date="2010-11" db="EMBL/GenBank/DDBJ databases">
        <title>The complete genome of Bacteroides helcogenes P 36-108.</title>
        <authorList>
            <consortium name="US DOE Joint Genome Institute (JGI-PGF)"/>
            <person name="Lucas S."/>
            <person name="Copeland A."/>
            <person name="Lapidus A."/>
            <person name="Bruce D."/>
            <person name="Goodwin L."/>
            <person name="Pitluck S."/>
            <person name="Kyrpides N."/>
            <person name="Mavromatis K."/>
            <person name="Ivanova N."/>
            <person name="Zeytun A."/>
            <person name="Brettin T."/>
            <person name="Detter J.C."/>
            <person name="Tapia R."/>
            <person name="Han C."/>
            <person name="Land M."/>
            <person name="Hauser L."/>
            <person name="Markowitz V."/>
            <person name="Cheng J.-F."/>
            <person name="Hugenholtz P."/>
            <person name="Woyke T."/>
            <person name="Wu D."/>
            <person name="Gronow S."/>
            <person name="Wellnitz S."/>
            <person name="Brambilla E."/>
            <person name="Klenk H.-P."/>
            <person name="Eisen J.A."/>
        </authorList>
    </citation>
    <scope>NUCLEOTIDE SEQUENCE</scope>
    <source>
        <strain>P 36-108</strain>
    </source>
</reference>
<keyword evidence="1 2" id="KW-0732">Signal</keyword>
<dbReference type="KEGG" id="bhl:Bache_1510"/>
<evidence type="ECO:0000313" key="3">
    <source>
        <dbReference type="EMBL" id="ADV43515.1"/>
    </source>
</evidence>
<dbReference type="Proteomes" id="UP000008630">
    <property type="component" value="Chromosome"/>
</dbReference>